<evidence type="ECO:0000313" key="2">
    <source>
        <dbReference type="EMBL" id="CAC5374315.1"/>
    </source>
</evidence>
<dbReference type="InterPro" id="IPR036691">
    <property type="entry name" value="Endo/exonu/phosph_ase_sf"/>
</dbReference>
<evidence type="ECO:0000313" key="3">
    <source>
        <dbReference type="Proteomes" id="UP000507470"/>
    </source>
</evidence>
<keyword evidence="3" id="KW-1185">Reference proteome</keyword>
<dbReference type="AlphaFoldDB" id="A0A6J8AVW2"/>
<dbReference type="OrthoDB" id="6082598at2759"/>
<dbReference type="Proteomes" id="UP000507470">
    <property type="component" value="Unassembled WGS sequence"/>
</dbReference>
<dbReference type="EMBL" id="CACVKT020002007">
    <property type="protein sequence ID" value="CAC5374315.1"/>
    <property type="molecule type" value="Genomic_DNA"/>
</dbReference>
<reference evidence="2 3" key="1">
    <citation type="submission" date="2020-06" db="EMBL/GenBank/DDBJ databases">
        <authorList>
            <person name="Li R."/>
            <person name="Bekaert M."/>
        </authorList>
    </citation>
    <scope>NUCLEOTIDE SEQUENCE [LARGE SCALE GENOMIC DNA]</scope>
    <source>
        <strain evidence="3">wild</strain>
    </source>
</reference>
<gene>
    <name evidence="2" type="ORF">MCOR_11748</name>
</gene>
<dbReference type="Gene3D" id="3.60.10.10">
    <property type="entry name" value="Endonuclease/exonuclease/phosphatase"/>
    <property type="match status" value="1"/>
</dbReference>
<feature type="region of interest" description="Disordered" evidence="1">
    <location>
        <begin position="1"/>
        <end position="31"/>
    </location>
</feature>
<organism evidence="2 3">
    <name type="scientific">Mytilus coruscus</name>
    <name type="common">Sea mussel</name>
    <dbReference type="NCBI Taxonomy" id="42192"/>
    <lineage>
        <taxon>Eukaryota</taxon>
        <taxon>Metazoa</taxon>
        <taxon>Spiralia</taxon>
        <taxon>Lophotrochozoa</taxon>
        <taxon>Mollusca</taxon>
        <taxon>Bivalvia</taxon>
        <taxon>Autobranchia</taxon>
        <taxon>Pteriomorphia</taxon>
        <taxon>Mytilida</taxon>
        <taxon>Mytiloidea</taxon>
        <taxon>Mytilidae</taxon>
        <taxon>Mytilinae</taxon>
        <taxon>Mytilus</taxon>
    </lineage>
</organism>
<feature type="compositionally biased region" description="Polar residues" evidence="1">
    <location>
        <begin position="17"/>
        <end position="26"/>
    </location>
</feature>
<accession>A0A6J8AVW2</accession>
<name>A0A6J8AVW2_MYTCO</name>
<evidence type="ECO:0000256" key="1">
    <source>
        <dbReference type="SAM" id="MobiDB-lite"/>
    </source>
</evidence>
<sequence>MKRKAHDRKNHPAEVLNRTTTVTMEDQDSRNPNEQDFFDISDFEEHLTDFIDVNECYDIYVFDDLNIPRIRNSTDTVIHTYGRRLIQFCKNNHMYTLNGRVGKDRVLRKPTSRSVSVVDYILCTANILCKVDNFEVSDFCNLFSDIHSHLCLSLTVSGFNNTQGESEVINDSNVHIGKWKHEKTI</sequence>
<protein>
    <submittedName>
        <fullName evidence="2">Uncharacterized protein</fullName>
    </submittedName>
</protein>
<proteinExistence type="predicted"/>